<dbReference type="EMBL" id="BJCC01000015">
    <property type="protein sequence ID" value="GCF94091.1"/>
    <property type="molecule type" value="Genomic_DNA"/>
</dbReference>
<reference evidence="2" key="1">
    <citation type="submission" date="2019-02" db="EMBL/GenBank/DDBJ databases">
        <title>Draft genome sequence of Enterococcus sp. Gos25-1.</title>
        <authorList>
            <person name="Tanaka N."/>
            <person name="Shiwa Y."/>
            <person name="Fujita N."/>
        </authorList>
    </citation>
    <scope>NUCLEOTIDE SEQUENCE [LARGE SCALE GENOMIC DNA]</scope>
    <source>
        <strain evidence="2">Gos25-1</strain>
    </source>
</reference>
<evidence type="ECO:0000313" key="1">
    <source>
        <dbReference type="EMBL" id="GCF94091.1"/>
    </source>
</evidence>
<gene>
    <name evidence="1" type="ORF">NRIC_19820</name>
</gene>
<dbReference type="RefSeq" id="WP_146622534.1">
    <property type="nucleotide sequence ID" value="NZ_BJCC01000015.1"/>
</dbReference>
<dbReference type="Proteomes" id="UP000290567">
    <property type="component" value="Unassembled WGS sequence"/>
</dbReference>
<accession>A0A4P5PCS4</accession>
<proteinExistence type="predicted"/>
<dbReference type="AlphaFoldDB" id="A0A4P5PCS4"/>
<comment type="caution">
    <text evidence="1">The sequence shown here is derived from an EMBL/GenBank/DDBJ whole genome shotgun (WGS) entry which is preliminary data.</text>
</comment>
<organism evidence="1 2">
    <name type="scientific">Enterococcus florum</name>
    <dbReference type="NCBI Taxonomy" id="2480627"/>
    <lineage>
        <taxon>Bacteria</taxon>
        <taxon>Bacillati</taxon>
        <taxon>Bacillota</taxon>
        <taxon>Bacilli</taxon>
        <taxon>Lactobacillales</taxon>
        <taxon>Enterococcaceae</taxon>
        <taxon>Enterococcus</taxon>
    </lineage>
</organism>
<evidence type="ECO:0000313" key="2">
    <source>
        <dbReference type="Proteomes" id="UP000290567"/>
    </source>
</evidence>
<name>A0A4P5PCS4_9ENTE</name>
<protein>
    <submittedName>
        <fullName evidence="1">Uncharacterized protein</fullName>
    </submittedName>
</protein>
<keyword evidence="2" id="KW-1185">Reference proteome</keyword>
<sequence length="155" mass="18110">MKKAAIVLPLLLMLIAGAGYVGYQIYLRQIPEFSELRKVIKGMTVQETERVLGKSQETITDATYIRKRIAEGESFYRSTDSFGSAHTKLIQHYEALEEVMQENPESVSIRKYRYAIKDFVSPVRNNEKIEWVMTYDNYEEIFFVEDKVYLSRFGI</sequence>